<comment type="caution">
    <text evidence="6">The sequence shown here is derived from an EMBL/GenBank/DDBJ whole genome shotgun (WGS) entry which is preliminary data.</text>
</comment>
<feature type="domain" description="Solute-binding protein family 5" evidence="5">
    <location>
        <begin position="92"/>
        <end position="457"/>
    </location>
</feature>
<comment type="subcellular location">
    <subcellularLocation>
        <location evidence="1">Periplasm</location>
    </subcellularLocation>
</comment>
<organism evidence="6 7">
    <name type="scientific">Aminobacter niigataensis</name>
    <dbReference type="NCBI Taxonomy" id="83265"/>
    <lineage>
        <taxon>Bacteria</taxon>
        <taxon>Pseudomonadati</taxon>
        <taxon>Pseudomonadota</taxon>
        <taxon>Alphaproteobacteria</taxon>
        <taxon>Hyphomicrobiales</taxon>
        <taxon>Phyllobacteriaceae</taxon>
        <taxon>Aminobacter</taxon>
    </lineage>
</organism>
<dbReference type="InterPro" id="IPR000914">
    <property type="entry name" value="SBP_5_dom"/>
</dbReference>
<evidence type="ECO:0000256" key="3">
    <source>
        <dbReference type="ARBA" id="ARBA00022729"/>
    </source>
</evidence>
<dbReference type="Pfam" id="PF00496">
    <property type="entry name" value="SBP_bac_5"/>
    <property type="match status" value="1"/>
</dbReference>
<accession>A0ABR6L1B7</accession>
<name>A0ABR6L1B7_9HYPH</name>
<dbReference type="PANTHER" id="PTHR30290">
    <property type="entry name" value="PERIPLASMIC BINDING COMPONENT OF ABC TRANSPORTER"/>
    <property type="match status" value="1"/>
</dbReference>
<dbReference type="Gene3D" id="3.40.190.10">
    <property type="entry name" value="Periplasmic binding protein-like II"/>
    <property type="match status" value="1"/>
</dbReference>
<feature type="signal peptide" evidence="4">
    <location>
        <begin position="1"/>
        <end position="31"/>
    </location>
</feature>
<dbReference type="PANTHER" id="PTHR30290:SF38">
    <property type="entry name" value="D,D-DIPEPTIDE-BINDING PERIPLASMIC PROTEIN DDPA-RELATED"/>
    <property type="match status" value="1"/>
</dbReference>
<dbReference type="InterPro" id="IPR006311">
    <property type="entry name" value="TAT_signal"/>
</dbReference>
<evidence type="ECO:0000313" key="6">
    <source>
        <dbReference type="EMBL" id="MBB4650597.1"/>
    </source>
</evidence>
<evidence type="ECO:0000256" key="4">
    <source>
        <dbReference type="SAM" id="SignalP"/>
    </source>
</evidence>
<evidence type="ECO:0000256" key="2">
    <source>
        <dbReference type="ARBA" id="ARBA00005695"/>
    </source>
</evidence>
<dbReference type="CDD" id="cd00995">
    <property type="entry name" value="PBP2_NikA_DppA_OppA_like"/>
    <property type="match status" value="1"/>
</dbReference>
<dbReference type="PROSITE" id="PS51318">
    <property type="entry name" value="TAT"/>
    <property type="match status" value="1"/>
</dbReference>
<comment type="similarity">
    <text evidence="2">Belongs to the bacterial solute-binding protein 5 family.</text>
</comment>
<feature type="chain" id="PRO_5046303909" evidence="4">
    <location>
        <begin position="32"/>
        <end position="540"/>
    </location>
</feature>
<evidence type="ECO:0000313" key="7">
    <source>
        <dbReference type="Proteomes" id="UP000539538"/>
    </source>
</evidence>
<dbReference type="Proteomes" id="UP000539538">
    <property type="component" value="Unassembled WGS sequence"/>
</dbReference>
<dbReference type="InterPro" id="IPR039424">
    <property type="entry name" value="SBP_5"/>
</dbReference>
<dbReference type="RefSeq" id="WP_183262651.1">
    <property type="nucleotide sequence ID" value="NZ_BAAAVZ010000002.1"/>
</dbReference>
<dbReference type="InterPro" id="IPR030678">
    <property type="entry name" value="Peptide/Ni-bd"/>
</dbReference>
<gene>
    <name evidence="6" type="ORF">GGQ99_002352</name>
</gene>
<dbReference type="PIRSF" id="PIRSF002741">
    <property type="entry name" value="MppA"/>
    <property type="match status" value="1"/>
</dbReference>
<proteinExistence type="inferred from homology"/>
<dbReference type="Gene3D" id="3.10.105.10">
    <property type="entry name" value="Dipeptide-binding Protein, Domain 3"/>
    <property type="match status" value="1"/>
</dbReference>
<evidence type="ECO:0000256" key="1">
    <source>
        <dbReference type="ARBA" id="ARBA00004418"/>
    </source>
</evidence>
<reference evidence="6 7" key="1">
    <citation type="submission" date="2020-08" db="EMBL/GenBank/DDBJ databases">
        <title>Genomic Encyclopedia of Type Strains, Phase IV (KMG-IV): sequencing the most valuable type-strain genomes for metagenomic binning, comparative biology and taxonomic classification.</title>
        <authorList>
            <person name="Goeker M."/>
        </authorList>
    </citation>
    <scope>NUCLEOTIDE SEQUENCE [LARGE SCALE GENOMIC DNA]</scope>
    <source>
        <strain evidence="6 7">DSM 7050</strain>
    </source>
</reference>
<evidence type="ECO:0000259" key="5">
    <source>
        <dbReference type="Pfam" id="PF00496"/>
    </source>
</evidence>
<keyword evidence="7" id="KW-1185">Reference proteome</keyword>
<dbReference type="SUPFAM" id="SSF53850">
    <property type="entry name" value="Periplasmic binding protein-like II"/>
    <property type="match status" value="1"/>
</dbReference>
<protein>
    <submittedName>
        <fullName evidence="6">Peptide/nickel transport system substrate-binding protein</fullName>
    </submittedName>
</protein>
<sequence>MDKVIIGRRDFLRGTMAVSAAAFCLPGSAFAEDAAKPQVLGGTPQKGGILTFNYQSDPPNFDPLSNSTSRTLYSIAPCYNSLVMYDPKDPTKIIGDLAKSWDFAPDGRKLTFKIIENAKFHDGVPLTAADVKFSFDLVRNPPEGVVSVRKSALSAVQDINILDDYTIEFVLNAPSPSLLTNLATGWMLVLPKHFVEGGGDLKKTVLGSGPFKFKNYQTGVSVELERNPDYHIPDKPYLDGITYYIVPDPSTVYSYFRTGQILVYESLQGEDSRRAEKEFGDKILIQGTPSYGFSSLVFNVSKAPWDDVRVRKALNLAIDRREALKVLRQNDGYLGGLMPAQGKWAQSDEQLAKLPGFAADREADLAAARQLLKEAGHEGGISTKLMTKRGASYEALAIFLIDQLSKVGVNATLDLQEDAVAYDNLTTQKFELGAWEQTVNADDPDAVFGELYTCKGGRNFSGLCNAKIDELFAQQTSELDEAKRHELVKAMELAAMEDAGRVILFWRKSFLGQSRRVHDLLRHPQMDNNRRMQEVWLSEA</sequence>
<keyword evidence="3 4" id="KW-0732">Signal</keyword>
<dbReference type="EMBL" id="JACHOT010000002">
    <property type="protein sequence ID" value="MBB4650597.1"/>
    <property type="molecule type" value="Genomic_DNA"/>
</dbReference>